<organism evidence="1 2">
    <name type="scientific">Coprinopsis marcescibilis</name>
    <name type="common">Agaric fungus</name>
    <name type="synonym">Psathyrella marcescibilis</name>
    <dbReference type="NCBI Taxonomy" id="230819"/>
    <lineage>
        <taxon>Eukaryota</taxon>
        <taxon>Fungi</taxon>
        <taxon>Dikarya</taxon>
        <taxon>Basidiomycota</taxon>
        <taxon>Agaricomycotina</taxon>
        <taxon>Agaricomycetes</taxon>
        <taxon>Agaricomycetidae</taxon>
        <taxon>Agaricales</taxon>
        <taxon>Agaricineae</taxon>
        <taxon>Psathyrellaceae</taxon>
        <taxon>Coprinopsis</taxon>
    </lineage>
</organism>
<evidence type="ECO:0008006" key="3">
    <source>
        <dbReference type="Google" id="ProtNLM"/>
    </source>
</evidence>
<evidence type="ECO:0000313" key="1">
    <source>
        <dbReference type="EMBL" id="TFK17729.1"/>
    </source>
</evidence>
<name>A0A5C3KCC6_COPMA</name>
<dbReference type="STRING" id="230819.A0A5C3KCC6"/>
<gene>
    <name evidence="1" type="ORF">FA15DRAFT_550701</name>
</gene>
<reference evidence="1 2" key="1">
    <citation type="journal article" date="2019" name="Nat. Ecol. Evol.">
        <title>Megaphylogeny resolves global patterns of mushroom evolution.</title>
        <authorList>
            <person name="Varga T."/>
            <person name="Krizsan K."/>
            <person name="Foldi C."/>
            <person name="Dima B."/>
            <person name="Sanchez-Garcia M."/>
            <person name="Sanchez-Ramirez S."/>
            <person name="Szollosi G.J."/>
            <person name="Szarkandi J.G."/>
            <person name="Papp V."/>
            <person name="Albert L."/>
            <person name="Andreopoulos W."/>
            <person name="Angelini C."/>
            <person name="Antonin V."/>
            <person name="Barry K.W."/>
            <person name="Bougher N.L."/>
            <person name="Buchanan P."/>
            <person name="Buyck B."/>
            <person name="Bense V."/>
            <person name="Catcheside P."/>
            <person name="Chovatia M."/>
            <person name="Cooper J."/>
            <person name="Damon W."/>
            <person name="Desjardin D."/>
            <person name="Finy P."/>
            <person name="Geml J."/>
            <person name="Haridas S."/>
            <person name="Hughes K."/>
            <person name="Justo A."/>
            <person name="Karasinski D."/>
            <person name="Kautmanova I."/>
            <person name="Kiss B."/>
            <person name="Kocsube S."/>
            <person name="Kotiranta H."/>
            <person name="LaButti K.M."/>
            <person name="Lechner B.E."/>
            <person name="Liimatainen K."/>
            <person name="Lipzen A."/>
            <person name="Lukacs Z."/>
            <person name="Mihaltcheva S."/>
            <person name="Morgado L.N."/>
            <person name="Niskanen T."/>
            <person name="Noordeloos M.E."/>
            <person name="Ohm R.A."/>
            <person name="Ortiz-Santana B."/>
            <person name="Ovrebo C."/>
            <person name="Racz N."/>
            <person name="Riley R."/>
            <person name="Savchenko A."/>
            <person name="Shiryaev A."/>
            <person name="Soop K."/>
            <person name="Spirin V."/>
            <person name="Szebenyi C."/>
            <person name="Tomsovsky M."/>
            <person name="Tulloss R.E."/>
            <person name="Uehling J."/>
            <person name="Grigoriev I.V."/>
            <person name="Vagvolgyi C."/>
            <person name="Papp T."/>
            <person name="Martin F.M."/>
            <person name="Miettinen O."/>
            <person name="Hibbett D.S."/>
            <person name="Nagy L.G."/>
        </authorList>
    </citation>
    <scope>NUCLEOTIDE SEQUENCE [LARGE SCALE GENOMIC DNA]</scope>
    <source>
        <strain evidence="1 2">CBS 121175</strain>
    </source>
</reference>
<feature type="non-terminal residue" evidence="1">
    <location>
        <position position="87"/>
    </location>
</feature>
<sequence length="87" mass="9851">MGHRGYDDLRKMIKEGMVKGIQFTDLKTPRICRVCVMTRPVRKPFPGSDSPKPVSYGEKICSDIWGPATVQSIGGNRYFAIFQDHFS</sequence>
<protein>
    <recommendedName>
        <fullName evidence="3">GAG-pre-integrase domain-containing protein</fullName>
    </recommendedName>
</protein>
<dbReference type="Proteomes" id="UP000307440">
    <property type="component" value="Unassembled WGS sequence"/>
</dbReference>
<evidence type="ECO:0000313" key="2">
    <source>
        <dbReference type="Proteomes" id="UP000307440"/>
    </source>
</evidence>
<keyword evidence="2" id="KW-1185">Reference proteome</keyword>
<dbReference type="AlphaFoldDB" id="A0A5C3KCC6"/>
<dbReference type="EMBL" id="ML210469">
    <property type="protein sequence ID" value="TFK17729.1"/>
    <property type="molecule type" value="Genomic_DNA"/>
</dbReference>
<proteinExistence type="predicted"/>
<accession>A0A5C3KCC6</accession>
<dbReference type="OrthoDB" id="7691805at2759"/>